<name>A0A5B7CG49_PORTR</name>
<gene>
    <name evidence="2" type="ORF">E2C01_000816</name>
</gene>
<proteinExistence type="predicted"/>
<sequence>MEYSLHVWEEGVSTHTVLLDRVESKAIHLINSSSRIVSLTATMLHLFLPSTAFFMPTALWILLTTLLWPHCTRLSSSSHPHSVHLSNARVTNTFNHSYLSLVNSGTSYLLLYFHFPMACINLIGKSQDINSFLLNNSLRPA</sequence>
<evidence type="ECO:0000256" key="1">
    <source>
        <dbReference type="SAM" id="Phobius"/>
    </source>
</evidence>
<keyword evidence="1" id="KW-1133">Transmembrane helix</keyword>
<keyword evidence="1" id="KW-0812">Transmembrane</keyword>
<evidence type="ECO:0000313" key="3">
    <source>
        <dbReference type="Proteomes" id="UP000324222"/>
    </source>
</evidence>
<reference evidence="2 3" key="1">
    <citation type="submission" date="2019-05" db="EMBL/GenBank/DDBJ databases">
        <title>Another draft genome of Portunus trituberculatus and its Hox gene families provides insights of decapod evolution.</title>
        <authorList>
            <person name="Jeong J.-H."/>
            <person name="Song I."/>
            <person name="Kim S."/>
            <person name="Choi T."/>
            <person name="Kim D."/>
            <person name="Ryu S."/>
            <person name="Kim W."/>
        </authorList>
    </citation>
    <scope>NUCLEOTIDE SEQUENCE [LARGE SCALE GENOMIC DNA]</scope>
    <source>
        <tissue evidence="2">Muscle</tissue>
    </source>
</reference>
<dbReference type="Proteomes" id="UP000324222">
    <property type="component" value="Unassembled WGS sequence"/>
</dbReference>
<accession>A0A5B7CG49</accession>
<feature type="transmembrane region" description="Helical" evidence="1">
    <location>
        <begin position="46"/>
        <end position="68"/>
    </location>
</feature>
<organism evidence="2 3">
    <name type="scientific">Portunus trituberculatus</name>
    <name type="common">Swimming crab</name>
    <name type="synonym">Neptunus trituberculatus</name>
    <dbReference type="NCBI Taxonomy" id="210409"/>
    <lineage>
        <taxon>Eukaryota</taxon>
        <taxon>Metazoa</taxon>
        <taxon>Ecdysozoa</taxon>
        <taxon>Arthropoda</taxon>
        <taxon>Crustacea</taxon>
        <taxon>Multicrustacea</taxon>
        <taxon>Malacostraca</taxon>
        <taxon>Eumalacostraca</taxon>
        <taxon>Eucarida</taxon>
        <taxon>Decapoda</taxon>
        <taxon>Pleocyemata</taxon>
        <taxon>Brachyura</taxon>
        <taxon>Eubrachyura</taxon>
        <taxon>Portunoidea</taxon>
        <taxon>Portunidae</taxon>
        <taxon>Portuninae</taxon>
        <taxon>Portunus</taxon>
    </lineage>
</organism>
<keyword evidence="3" id="KW-1185">Reference proteome</keyword>
<evidence type="ECO:0000313" key="2">
    <source>
        <dbReference type="EMBL" id="MPC08238.1"/>
    </source>
</evidence>
<dbReference type="AlphaFoldDB" id="A0A5B7CG49"/>
<comment type="caution">
    <text evidence="2">The sequence shown here is derived from an EMBL/GenBank/DDBJ whole genome shotgun (WGS) entry which is preliminary data.</text>
</comment>
<dbReference type="EMBL" id="VSRR010000022">
    <property type="protein sequence ID" value="MPC08238.1"/>
    <property type="molecule type" value="Genomic_DNA"/>
</dbReference>
<protein>
    <submittedName>
        <fullName evidence="2">Uncharacterized protein</fullName>
    </submittedName>
</protein>
<keyword evidence="1" id="KW-0472">Membrane</keyword>